<dbReference type="EMBL" id="JACYTQ010000009">
    <property type="protein sequence ID" value="MBD8490948.1"/>
    <property type="molecule type" value="Genomic_DNA"/>
</dbReference>
<organism evidence="1 2">
    <name type="scientific">Echinicola arenosa</name>
    <dbReference type="NCBI Taxonomy" id="2774144"/>
    <lineage>
        <taxon>Bacteria</taxon>
        <taxon>Pseudomonadati</taxon>
        <taxon>Bacteroidota</taxon>
        <taxon>Cytophagia</taxon>
        <taxon>Cytophagales</taxon>
        <taxon>Cyclobacteriaceae</taxon>
        <taxon>Echinicola</taxon>
    </lineage>
</organism>
<dbReference type="Proteomes" id="UP000647133">
    <property type="component" value="Unassembled WGS sequence"/>
</dbReference>
<comment type="caution">
    <text evidence="1">The sequence shown here is derived from an EMBL/GenBank/DDBJ whole genome shotgun (WGS) entry which is preliminary data.</text>
</comment>
<evidence type="ECO:0000313" key="1">
    <source>
        <dbReference type="EMBL" id="MBD8490948.1"/>
    </source>
</evidence>
<proteinExistence type="predicted"/>
<accession>A0ABR9AQ88</accession>
<evidence type="ECO:0008006" key="3">
    <source>
        <dbReference type="Google" id="ProtNLM"/>
    </source>
</evidence>
<keyword evidence="2" id="KW-1185">Reference proteome</keyword>
<reference evidence="1 2" key="1">
    <citation type="submission" date="2020-09" db="EMBL/GenBank/DDBJ databases">
        <title>Echinicola sp. CAU 1574 isolated from sand of Sido Beach.</title>
        <authorList>
            <person name="Kim W."/>
        </authorList>
    </citation>
    <scope>NUCLEOTIDE SEQUENCE [LARGE SCALE GENOMIC DNA]</scope>
    <source>
        <strain evidence="1 2">CAU 1574</strain>
    </source>
</reference>
<sequence length="519" mass="61754">MKSNGEKDIVFILIKSLTASEKRGFKLYVKRFGANENAKYIKLFDTLDKMETYDEQMLLKKAPVSKKQLANMKAHLYKQILVSLRVIYADQNVELQLNEQIDFARILYNKGLYNQSLKLLDKAKGIAQKYFLDTIMLRIVELEKVIESQHITRSMRDRAEVLANEAKHLISSASKKNSLSNLSLQLYGLYLKVGHVKDEFDRKLVEAYYLKNMPEYDLQELNFYEKLYLYQAQVWFYHILQDFPLCYRAAQKWVSLYQEHPQMKKVATGNYLKAYHYLLDTLFYLQQYERFMVVFEQFKESLENDDFKMDENCRILTFLYYYSNSINYHFLIGDFTAGVNAVIPSLLKEMKALRSKLDVHHVIVLHYKIACLYFGSGDNLNAIKHLDEVIYHTGDGLREDLQCFAHILKLIASYEEGLDDKLDQQIKNVYRFLIKMQDLHLVQQEMMNFIRNLNRIYDYQLKSAFIELRDNLIQYENHPYEKRAFLYLDIISWLDSKIQGRPVQEVIKEKYHQRMVKEK</sequence>
<dbReference type="RefSeq" id="WP_192011823.1">
    <property type="nucleotide sequence ID" value="NZ_JACYTQ010000009.1"/>
</dbReference>
<evidence type="ECO:0000313" key="2">
    <source>
        <dbReference type="Proteomes" id="UP000647133"/>
    </source>
</evidence>
<name>A0ABR9AQ88_9BACT</name>
<protein>
    <recommendedName>
        <fullName evidence="3">Tetratricopeptide repeat protein</fullName>
    </recommendedName>
</protein>
<gene>
    <name evidence="1" type="ORF">IFO69_19500</name>
</gene>